<dbReference type="AlphaFoldDB" id="A0A512BY04"/>
<dbReference type="InterPro" id="IPR025870">
    <property type="entry name" value="Glyoxalase-like_dom"/>
</dbReference>
<dbReference type="InterPro" id="IPR029068">
    <property type="entry name" value="Glyas_Bleomycin-R_OHBP_Dase"/>
</dbReference>
<dbReference type="SUPFAM" id="SSF54593">
    <property type="entry name" value="Glyoxalase/Bleomycin resistance protein/Dihydroxybiphenyl dioxygenase"/>
    <property type="match status" value="1"/>
</dbReference>
<dbReference type="Gene3D" id="3.10.180.10">
    <property type="entry name" value="2,3-Dihydroxybiphenyl 1,2-Dioxygenase, domain 1"/>
    <property type="match status" value="1"/>
</dbReference>
<dbReference type="Proteomes" id="UP000321085">
    <property type="component" value="Unassembled WGS sequence"/>
</dbReference>
<dbReference type="EMBL" id="BJYU01000078">
    <property type="protein sequence ID" value="GEO16841.1"/>
    <property type="molecule type" value="Genomic_DNA"/>
</dbReference>
<dbReference type="Pfam" id="PF13468">
    <property type="entry name" value="Glyoxalase_3"/>
    <property type="match status" value="1"/>
</dbReference>
<sequence>MRRIDHLVVAVRDLDRAAEFYRRLGFQVGARNRHPWGTENRLIQFGRAFIELITVGEGGEVAPHTANSFSFGAFVRDYLELREGLAMLVLDTPDAKADARAFSEAGIGAFEPFYFERMGRRPDGSETQVAFTLAFARNEAAPHAGFFVCQQHFPENFWNPDFQRHDNGAAGISSVTLATPNPMGHRAFLTAFTGTEPRQPDGDDLSFAIQGSRVDVVTADDAAEIYGSVEVELDQPAFVAYSVSVEEIGRQAKWLDAAEIPYQHIGSRLVVPASAAFGVAVAFEET</sequence>
<dbReference type="PROSITE" id="PS51819">
    <property type="entry name" value="VOC"/>
    <property type="match status" value="1"/>
</dbReference>
<evidence type="ECO:0000259" key="1">
    <source>
        <dbReference type="PROSITE" id="PS51819"/>
    </source>
</evidence>
<dbReference type="CDD" id="cd06587">
    <property type="entry name" value="VOC"/>
    <property type="match status" value="1"/>
</dbReference>
<gene>
    <name evidence="2" type="ORF">MAE02_45370</name>
</gene>
<feature type="domain" description="VOC" evidence="1">
    <location>
        <begin position="3"/>
        <end position="152"/>
    </location>
</feature>
<comment type="caution">
    <text evidence="2">The sequence shown here is derived from an EMBL/GenBank/DDBJ whole genome shotgun (WGS) entry which is preliminary data.</text>
</comment>
<proteinExistence type="predicted"/>
<organism evidence="2 3">
    <name type="scientific">Microvirga aerophila</name>
    <dbReference type="NCBI Taxonomy" id="670291"/>
    <lineage>
        <taxon>Bacteria</taxon>
        <taxon>Pseudomonadati</taxon>
        <taxon>Pseudomonadota</taxon>
        <taxon>Alphaproteobacteria</taxon>
        <taxon>Hyphomicrobiales</taxon>
        <taxon>Methylobacteriaceae</taxon>
        <taxon>Microvirga</taxon>
    </lineage>
</organism>
<protein>
    <recommendedName>
        <fullName evidence="1">VOC domain-containing protein</fullName>
    </recommendedName>
</protein>
<keyword evidence="3" id="KW-1185">Reference proteome</keyword>
<name>A0A512BY04_9HYPH</name>
<dbReference type="PANTHER" id="PTHR40265:SF1">
    <property type="entry name" value="GLYOXALASE-LIKE DOMAIN-CONTAINING PROTEIN"/>
    <property type="match status" value="1"/>
</dbReference>
<evidence type="ECO:0000313" key="2">
    <source>
        <dbReference type="EMBL" id="GEO16841.1"/>
    </source>
</evidence>
<reference evidence="2 3" key="1">
    <citation type="submission" date="2019-07" db="EMBL/GenBank/DDBJ databases">
        <title>Whole genome shotgun sequence of Microvirga aerophila NBRC 106136.</title>
        <authorList>
            <person name="Hosoyama A."/>
            <person name="Uohara A."/>
            <person name="Ohji S."/>
            <person name="Ichikawa N."/>
        </authorList>
    </citation>
    <scope>NUCLEOTIDE SEQUENCE [LARGE SCALE GENOMIC DNA]</scope>
    <source>
        <strain evidence="2 3">NBRC 106136</strain>
    </source>
</reference>
<dbReference type="PANTHER" id="PTHR40265">
    <property type="entry name" value="BLL2707 PROTEIN"/>
    <property type="match status" value="1"/>
</dbReference>
<evidence type="ECO:0000313" key="3">
    <source>
        <dbReference type="Proteomes" id="UP000321085"/>
    </source>
</evidence>
<dbReference type="OrthoDB" id="9812467at2"/>
<dbReference type="RefSeq" id="WP_114188586.1">
    <property type="nucleotide sequence ID" value="NZ_BJYU01000078.1"/>
</dbReference>
<dbReference type="InterPro" id="IPR037523">
    <property type="entry name" value="VOC_core"/>
</dbReference>
<accession>A0A512BY04</accession>